<evidence type="ECO:0000256" key="3">
    <source>
        <dbReference type="ARBA" id="ARBA00022475"/>
    </source>
</evidence>
<keyword evidence="10" id="KW-1185">Reference proteome</keyword>
<dbReference type="GO" id="GO:0016746">
    <property type="term" value="F:acyltransferase activity"/>
    <property type="evidence" value="ECO:0007669"/>
    <property type="project" value="UniProtKB-KW"/>
</dbReference>
<keyword evidence="6 7" id="KW-0472">Membrane</keyword>
<evidence type="ECO:0000256" key="1">
    <source>
        <dbReference type="ARBA" id="ARBA00004651"/>
    </source>
</evidence>
<evidence type="ECO:0000256" key="6">
    <source>
        <dbReference type="ARBA" id="ARBA00023136"/>
    </source>
</evidence>
<dbReference type="GO" id="GO:0042121">
    <property type="term" value="P:alginic acid biosynthetic process"/>
    <property type="evidence" value="ECO:0007669"/>
    <property type="project" value="InterPro"/>
</dbReference>
<feature type="transmembrane region" description="Helical" evidence="8">
    <location>
        <begin position="305"/>
        <end position="321"/>
    </location>
</feature>
<keyword evidence="4 8" id="KW-0812">Transmembrane</keyword>
<feature type="transmembrane region" description="Helical" evidence="8">
    <location>
        <begin position="6"/>
        <end position="27"/>
    </location>
</feature>
<dbReference type="PIRSF" id="PIRSF500217">
    <property type="entry name" value="AlgI"/>
    <property type="match status" value="1"/>
</dbReference>
<feature type="transmembrane region" description="Helical" evidence="8">
    <location>
        <begin position="84"/>
        <end position="101"/>
    </location>
</feature>
<feature type="transmembrane region" description="Helical" evidence="8">
    <location>
        <begin position="234"/>
        <end position="255"/>
    </location>
</feature>
<reference evidence="10" key="1">
    <citation type="submission" date="2016-09" db="EMBL/GenBank/DDBJ databases">
        <authorList>
            <person name="Koehorst J."/>
        </authorList>
    </citation>
    <scope>NUCLEOTIDE SEQUENCE [LARGE SCALE GENOMIC DNA]</scope>
</reference>
<organism evidence="9 10">
    <name type="scientific">Akkermansia glycaniphila</name>
    <dbReference type="NCBI Taxonomy" id="1679444"/>
    <lineage>
        <taxon>Bacteria</taxon>
        <taxon>Pseudomonadati</taxon>
        <taxon>Verrucomicrobiota</taxon>
        <taxon>Verrucomicrobiia</taxon>
        <taxon>Verrucomicrobiales</taxon>
        <taxon>Akkermansiaceae</taxon>
        <taxon>Akkermansia</taxon>
    </lineage>
</organism>
<evidence type="ECO:0000256" key="5">
    <source>
        <dbReference type="ARBA" id="ARBA00022989"/>
    </source>
</evidence>
<dbReference type="InterPro" id="IPR004299">
    <property type="entry name" value="MBOAT_fam"/>
</dbReference>
<dbReference type="Proteomes" id="UP000176204">
    <property type="component" value="Chromosome I"/>
</dbReference>
<keyword evidence="3 7" id="KW-1003">Cell membrane</keyword>
<accession>A0A1H6KR60</accession>
<name>A0A1H6KR60_9BACT</name>
<keyword evidence="7 9" id="KW-0012">Acyltransferase</keyword>
<proteinExistence type="inferred from homology"/>
<dbReference type="RefSeq" id="WP_067776860.1">
    <property type="nucleotide sequence ID" value="NZ_LIGX01000032.1"/>
</dbReference>
<evidence type="ECO:0000256" key="7">
    <source>
        <dbReference type="PIRNR" id="PIRNR016636"/>
    </source>
</evidence>
<dbReference type="Pfam" id="PF03062">
    <property type="entry name" value="MBOAT"/>
    <property type="match status" value="1"/>
</dbReference>
<feature type="transmembrane region" description="Helical" evidence="8">
    <location>
        <begin position="194"/>
        <end position="214"/>
    </location>
</feature>
<feature type="transmembrane region" description="Helical" evidence="8">
    <location>
        <begin position="351"/>
        <end position="371"/>
    </location>
</feature>
<feature type="transmembrane region" description="Helical" evidence="8">
    <location>
        <begin position="397"/>
        <end position="424"/>
    </location>
</feature>
<comment type="subcellular location">
    <subcellularLocation>
        <location evidence="1">Cell membrane</location>
        <topology evidence="1">Multi-pass membrane protein</topology>
    </subcellularLocation>
</comment>
<dbReference type="PANTHER" id="PTHR13285">
    <property type="entry name" value="ACYLTRANSFERASE"/>
    <property type="match status" value="1"/>
</dbReference>
<dbReference type="AlphaFoldDB" id="A0A1H6KR60"/>
<dbReference type="PIRSF" id="PIRSF016636">
    <property type="entry name" value="AlgI_DltB"/>
    <property type="match status" value="1"/>
</dbReference>
<dbReference type="KEGG" id="agl:PYTT_0710"/>
<comment type="similarity">
    <text evidence="2 7">Belongs to the membrane-bound acyltransferase family.</text>
</comment>
<dbReference type="EMBL" id="LT629973">
    <property type="protein sequence ID" value="SEH78313.1"/>
    <property type="molecule type" value="Genomic_DNA"/>
</dbReference>
<dbReference type="InterPro" id="IPR024194">
    <property type="entry name" value="Ac/AlaTfrase_AlgI/DltB"/>
</dbReference>
<dbReference type="STRING" id="1679444.PYTT_0710"/>
<keyword evidence="7 9" id="KW-0808">Transferase</keyword>
<dbReference type="OrthoDB" id="9805788at2"/>
<dbReference type="PANTHER" id="PTHR13285:SF18">
    <property type="entry name" value="PROTEIN-CYSTEINE N-PALMITOYLTRANSFERASE RASP"/>
    <property type="match status" value="1"/>
</dbReference>
<gene>
    <name evidence="9" type="ORF">PYTT_0710</name>
</gene>
<feature type="transmembrane region" description="Helical" evidence="8">
    <location>
        <begin position="436"/>
        <end position="455"/>
    </location>
</feature>
<evidence type="ECO:0000256" key="4">
    <source>
        <dbReference type="ARBA" id="ARBA00022692"/>
    </source>
</evidence>
<feature type="transmembrane region" description="Helical" evidence="8">
    <location>
        <begin position="39"/>
        <end position="72"/>
    </location>
</feature>
<evidence type="ECO:0000256" key="2">
    <source>
        <dbReference type="ARBA" id="ARBA00010323"/>
    </source>
</evidence>
<evidence type="ECO:0000256" key="8">
    <source>
        <dbReference type="SAM" id="Phobius"/>
    </source>
</evidence>
<dbReference type="InterPro" id="IPR051085">
    <property type="entry name" value="MB_O-acyltransferase"/>
</dbReference>
<protein>
    <submittedName>
        <fullName evidence="9">Mboat membrane-bound o-acyltransferase family</fullName>
    </submittedName>
</protein>
<evidence type="ECO:0000313" key="9">
    <source>
        <dbReference type="EMBL" id="SEH78313.1"/>
    </source>
</evidence>
<sequence length="468" mass="53937">MDFTNIVFWLCLIPAMVCIFLTGRYILHHRTQAKQQFEKYALLIISLAFLGMASMLTLGIFLLVAFLAYGGVKLALKGGRNMRKLALGILIPLLLIPLLYYKYGYFIGTQVFNQEWDTLRDLIIPIGISFYTFQKISFCIDTLSRQQPLPKFLDFMNFASFFPQIVAGPIERRDSLLPQMENIRLTWKAANIDIGLRYIVLGLFFKMCMADNLASAFFQHYDGGNVWVIWMNNIIFGLRIYFDFAGYGLIAYGLARGLGVQLTMNFLSPYSATNITAFWRRWHISLTGWFRDYIYFNIGGSRTKFWAFNILLVFLISGLWHGASWNFVMWGGLSGIAMILHRCYRNLGLRMWAPLSTLLTLITMFYIWMFFYETDNHQLWDNTCHLLTFSSYNTKSLMAVVGTFPVAILTFCFFALISIVLIVMEGLSGKKTGNPYQWLISPYACGVWVILTIVFNPGVKNSFIYFSF</sequence>
<keyword evidence="5 8" id="KW-1133">Transmembrane helix</keyword>
<evidence type="ECO:0000313" key="10">
    <source>
        <dbReference type="Proteomes" id="UP000176204"/>
    </source>
</evidence>
<dbReference type="InterPro" id="IPR028362">
    <property type="entry name" value="AlgI"/>
</dbReference>
<dbReference type="GO" id="GO:0005886">
    <property type="term" value="C:plasma membrane"/>
    <property type="evidence" value="ECO:0007669"/>
    <property type="project" value="UniProtKB-SubCell"/>
</dbReference>